<comment type="caution">
    <text evidence="1">The sequence shown here is derived from an EMBL/GenBank/DDBJ whole genome shotgun (WGS) entry which is preliminary data.</text>
</comment>
<evidence type="ECO:0000313" key="1">
    <source>
        <dbReference type="EMBL" id="NMM64384.1"/>
    </source>
</evidence>
<gene>
    <name evidence="1" type="ORF">HBE96_17325</name>
</gene>
<reference evidence="1 2" key="1">
    <citation type="submission" date="2020-06" db="EMBL/GenBank/DDBJ databases">
        <title>Complete Genome Sequence of Clostridium muelleri sp. nov. P21T, an Acid-Alcohol Producing Acetogen Isolated from Old Hay.</title>
        <authorList>
            <person name="Duncan K.E."/>
            <person name="Tanner R.S."/>
        </authorList>
    </citation>
    <scope>NUCLEOTIDE SEQUENCE [LARGE SCALE GENOMIC DNA]</scope>
    <source>
        <strain evidence="1 2">P21</strain>
    </source>
</reference>
<proteinExistence type="predicted"/>
<dbReference type="EMBL" id="JABBNI010000036">
    <property type="protein sequence ID" value="NMM64384.1"/>
    <property type="molecule type" value="Genomic_DNA"/>
</dbReference>
<keyword evidence="2" id="KW-1185">Reference proteome</keyword>
<accession>A0A7Y0EJ23</accession>
<organism evidence="1 2">
    <name type="scientific">Clostridium muellerianum</name>
    <dbReference type="NCBI Taxonomy" id="2716538"/>
    <lineage>
        <taxon>Bacteria</taxon>
        <taxon>Bacillati</taxon>
        <taxon>Bacillota</taxon>
        <taxon>Clostridia</taxon>
        <taxon>Eubacteriales</taxon>
        <taxon>Clostridiaceae</taxon>
        <taxon>Clostridium</taxon>
    </lineage>
</organism>
<evidence type="ECO:0000313" key="2">
    <source>
        <dbReference type="Proteomes" id="UP000537131"/>
    </source>
</evidence>
<name>A0A7Y0EJ23_9CLOT</name>
<dbReference type="Proteomes" id="UP000537131">
    <property type="component" value="Unassembled WGS sequence"/>
</dbReference>
<sequence>MITKSLNKIAYITYKTGSMGDIIEDNKGMYLFQILDTEEINIAVDEYNKAVSLQCKLDVDMIEYNRIIHMYKNKVKEFKVKKAQDIIFNDKEFKLEWKKKEERLNRIDKICDKIINNLEN</sequence>
<dbReference type="RefSeq" id="WP_169298966.1">
    <property type="nucleotide sequence ID" value="NZ_JABBNI010000036.1"/>
</dbReference>
<dbReference type="AlphaFoldDB" id="A0A7Y0EJ23"/>
<protein>
    <submittedName>
        <fullName evidence="1">Uncharacterized protein</fullName>
    </submittedName>
</protein>